<organism evidence="2 3">
    <name type="scientific">Fistulina hepatica ATCC 64428</name>
    <dbReference type="NCBI Taxonomy" id="1128425"/>
    <lineage>
        <taxon>Eukaryota</taxon>
        <taxon>Fungi</taxon>
        <taxon>Dikarya</taxon>
        <taxon>Basidiomycota</taxon>
        <taxon>Agaricomycotina</taxon>
        <taxon>Agaricomycetes</taxon>
        <taxon>Agaricomycetidae</taxon>
        <taxon>Agaricales</taxon>
        <taxon>Fistulinaceae</taxon>
        <taxon>Fistulina</taxon>
    </lineage>
</organism>
<dbReference type="EMBL" id="KN881645">
    <property type="protein sequence ID" value="KIY52101.1"/>
    <property type="molecule type" value="Genomic_DNA"/>
</dbReference>
<proteinExistence type="predicted"/>
<reference evidence="2 3" key="1">
    <citation type="journal article" date="2015" name="Fungal Genet. Biol.">
        <title>Evolution of novel wood decay mechanisms in Agaricales revealed by the genome sequences of Fistulina hepatica and Cylindrobasidium torrendii.</title>
        <authorList>
            <person name="Floudas D."/>
            <person name="Held B.W."/>
            <person name="Riley R."/>
            <person name="Nagy L.G."/>
            <person name="Koehler G."/>
            <person name="Ransdell A.S."/>
            <person name="Younus H."/>
            <person name="Chow J."/>
            <person name="Chiniquy J."/>
            <person name="Lipzen A."/>
            <person name="Tritt A."/>
            <person name="Sun H."/>
            <person name="Haridas S."/>
            <person name="LaButti K."/>
            <person name="Ohm R.A."/>
            <person name="Kues U."/>
            <person name="Blanchette R.A."/>
            <person name="Grigoriev I.V."/>
            <person name="Minto R.E."/>
            <person name="Hibbett D.S."/>
        </authorList>
    </citation>
    <scope>NUCLEOTIDE SEQUENCE [LARGE SCALE GENOMIC DNA]</scope>
    <source>
        <strain evidence="2 3">ATCC 64428</strain>
    </source>
</reference>
<feature type="region of interest" description="Disordered" evidence="1">
    <location>
        <begin position="1"/>
        <end position="67"/>
    </location>
</feature>
<evidence type="ECO:0000256" key="1">
    <source>
        <dbReference type="SAM" id="MobiDB-lite"/>
    </source>
</evidence>
<evidence type="ECO:0000313" key="2">
    <source>
        <dbReference type="EMBL" id="KIY52101.1"/>
    </source>
</evidence>
<dbReference type="AlphaFoldDB" id="A0A0D7ALB7"/>
<evidence type="ECO:0000313" key="3">
    <source>
        <dbReference type="Proteomes" id="UP000054144"/>
    </source>
</evidence>
<accession>A0A0D7ALB7</accession>
<gene>
    <name evidence="2" type="ORF">FISHEDRAFT_70056</name>
</gene>
<dbReference type="Proteomes" id="UP000054144">
    <property type="component" value="Unassembled WGS sequence"/>
</dbReference>
<protein>
    <submittedName>
        <fullName evidence="2">Uncharacterized protein</fullName>
    </submittedName>
</protein>
<keyword evidence="3" id="KW-1185">Reference proteome</keyword>
<name>A0A0D7ALB7_9AGAR</name>
<sequence>MPSLHESAVASAAPHDSPSAFGSPLPTPDDSNADPDYEEPDRKGKHHAKKSVTPLFFPSSPHTSSLEFELPDTASATRTPPLKLQLHPWAPVAVPLPAAGQATTPVDVPAHEPSQVAGPPHLIICLPAQAAAPAAQLTPAPAPIAMMSSDLPSHWIHREGYPATLPECCIVPLCEMSPVHPLLPSVRLTSSLLNDPIHYNPEFVDVVEHELAEEDWQ</sequence>